<dbReference type="CDD" id="cd00635">
    <property type="entry name" value="PLPDE_III_YBL036c_like"/>
    <property type="match status" value="1"/>
</dbReference>
<organism evidence="6 7">
    <name type="scientific">Salicibibacter kimchii</name>
    <dbReference type="NCBI Taxonomy" id="2099786"/>
    <lineage>
        <taxon>Bacteria</taxon>
        <taxon>Bacillati</taxon>
        <taxon>Bacillota</taxon>
        <taxon>Bacilli</taxon>
        <taxon>Bacillales</taxon>
        <taxon>Bacillaceae</taxon>
        <taxon>Salicibibacter</taxon>
    </lineage>
</organism>
<evidence type="ECO:0000256" key="1">
    <source>
        <dbReference type="ARBA" id="ARBA00022898"/>
    </source>
</evidence>
<comment type="cofactor">
    <cofactor evidence="3">
        <name>pyridoxal 5'-phosphate</name>
        <dbReference type="ChEBI" id="CHEBI:597326"/>
    </cofactor>
</comment>
<sequence length="231" mass="26245">MNINENYEAIMTKVTAACERAGRDLEEVTVMAVTKYVSAERVEQAIEAGIKNFGESRHDGLLEKKQAIQAPVHWHFVGRLQSRKVKEVVHECDVIHSLDRPSLAKEINKRYQGETPVACMVQVNVSGEETKAGVTPDELEDFVRSLESYEHIRVTGFMTMAPHAENPEDVRPYFRQLRELRDHIQRLKLPHAPCHHLSMGMSNDFEQAVEEGATIIRLGTSLVGNETRREE</sequence>
<dbReference type="Gene3D" id="3.20.20.10">
    <property type="entry name" value="Alanine racemase"/>
    <property type="match status" value="1"/>
</dbReference>
<dbReference type="PANTHER" id="PTHR10146">
    <property type="entry name" value="PROLINE SYNTHETASE CO-TRANSCRIBED BACTERIAL HOMOLOG PROTEIN"/>
    <property type="match status" value="1"/>
</dbReference>
<feature type="domain" description="Alanine racemase N-terminal" evidence="5">
    <location>
        <begin position="24"/>
        <end position="225"/>
    </location>
</feature>
<comment type="similarity">
    <text evidence="2 4">Belongs to the pyridoxal phosphate-binding protein YggS/PROSC family.</text>
</comment>
<dbReference type="EMBL" id="CP031092">
    <property type="protein sequence ID" value="AXF55464.1"/>
    <property type="molecule type" value="Genomic_DNA"/>
</dbReference>
<dbReference type="GO" id="GO:0030170">
    <property type="term" value="F:pyridoxal phosphate binding"/>
    <property type="evidence" value="ECO:0007669"/>
    <property type="project" value="UniProtKB-UniRule"/>
</dbReference>
<dbReference type="InterPro" id="IPR029066">
    <property type="entry name" value="PLP-binding_barrel"/>
</dbReference>
<dbReference type="HAMAP" id="MF_02087">
    <property type="entry name" value="PLP_homeostasis"/>
    <property type="match status" value="1"/>
</dbReference>
<dbReference type="InterPro" id="IPR011078">
    <property type="entry name" value="PyrdxlP_homeostasis"/>
</dbReference>
<keyword evidence="1 2" id="KW-0663">Pyridoxal phosphate</keyword>
<dbReference type="FunFam" id="3.20.20.10:FF:000011">
    <property type="entry name" value="Pyridoxal phosphate homeostasis protein"/>
    <property type="match status" value="1"/>
</dbReference>
<evidence type="ECO:0000313" key="7">
    <source>
        <dbReference type="Proteomes" id="UP000252100"/>
    </source>
</evidence>
<evidence type="ECO:0000256" key="2">
    <source>
        <dbReference type="HAMAP-Rule" id="MF_02087"/>
    </source>
</evidence>
<dbReference type="PROSITE" id="PS01211">
    <property type="entry name" value="UPF0001"/>
    <property type="match status" value="1"/>
</dbReference>
<dbReference type="RefSeq" id="WP_114371469.1">
    <property type="nucleotide sequence ID" value="NZ_CP031092.1"/>
</dbReference>
<evidence type="ECO:0000256" key="3">
    <source>
        <dbReference type="PIRSR" id="PIRSR004848-1"/>
    </source>
</evidence>
<dbReference type="KEGG" id="rue:DT065_05125"/>
<comment type="function">
    <text evidence="2">Pyridoxal 5'-phosphate (PLP)-binding protein, which is involved in PLP homeostasis.</text>
</comment>
<dbReference type="SUPFAM" id="SSF51419">
    <property type="entry name" value="PLP-binding barrel"/>
    <property type="match status" value="1"/>
</dbReference>
<dbReference type="InterPro" id="IPR001608">
    <property type="entry name" value="Ala_racemase_N"/>
</dbReference>
<evidence type="ECO:0000256" key="4">
    <source>
        <dbReference type="RuleBase" id="RU004514"/>
    </source>
</evidence>
<dbReference type="PANTHER" id="PTHR10146:SF14">
    <property type="entry name" value="PYRIDOXAL PHOSPHATE HOMEOSTASIS PROTEIN"/>
    <property type="match status" value="1"/>
</dbReference>
<dbReference type="Proteomes" id="UP000252100">
    <property type="component" value="Chromosome"/>
</dbReference>
<keyword evidence="7" id="KW-1185">Reference proteome</keyword>
<evidence type="ECO:0000259" key="5">
    <source>
        <dbReference type="Pfam" id="PF01168"/>
    </source>
</evidence>
<protein>
    <recommendedName>
        <fullName evidence="2">Pyridoxal phosphate homeostasis protein</fullName>
        <shortName evidence="2">PLP homeostasis protein</shortName>
    </recommendedName>
</protein>
<reference evidence="6 7" key="1">
    <citation type="journal article" date="2018" name="J. Microbiol.">
        <title>Salicibibacter kimchii gen. nov., sp. nov., a moderately halophilic and alkalitolerant bacterium in the family Bacillaceae, isolated from kimchi.</title>
        <authorList>
            <person name="Jang J.Y."/>
            <person name="Oh Y.J."/>
            <person name="Lim S.K."/>
            <person name="Park H.K."/>
            <person name="Lee C."/>
            <person name="Kim J.Y."/>
            <person name="Lee M.A."/>
            <person name="Choi H.J."/>
        </authorList>
    </citation>
    <scope>NUCLEOTIDE SEQUENCE [LARGE SCALE GENOMIC DNA]</scope>
    <source>
        <strain evidence="6 7">NKC1-1</strain>
    </source>
</reference>
<dbReference type="AlphaFoldDB" id="A0A345BWY3"/>
<dbReference type="NCBIfam" id="TIGR00044">
    <property type="entry name" value="YggS family pyridoxal phosphate-dependent enzyme"/>
    <property type="match status" value="1"/>
</dbReference>
<accession>A0A345BWY3</accession>
<dbReference type="PIRSF" id="PIRSF004848">
    <property type="entry name" value="YBL036c_PLPDEIII"/>
    <property type="match status" value="1"/>
</dbReference>
<dbReference type="Pfam" id="PF01168">
    <property type="entry name" value="Ala_racemase_N"/>
    <property type="match status" value="1"/>
</dbReference>
<feature type="modified residue" description="N6-(pyridoxal phosphate)lysine" evidence="2 3">
    <location>
        <position position="35"/>
    </location>
</feature>
<proteinExistence type="inferred from homology"/>
<name>A0A345BWY3_9BACI</name>
<dbReference type="OrthoDB" id="9804072at2"/>
<gene>
    <name evidence="6" type="ORF">DT065_05125</name>
</gene>
<evidence type="ECO:0000313" key="6">
    <source>
        <dbReference type="EMBL" id="AXF55464.1"/>
    </source>
</evidence>